<dbReference type="Gene3D" id="2.60.40.10">
    <property type="entry name" value="Immunoglobulins"/>
    <property type="match status" value="1"/>
</dbReference>
<dbReference type="GO" id="GO:0008422">
    <property type="term" value="F:beta-glucosidase activity"/>
    <property type="evidence" value="ECO:0007669"/>
    <property type="project" value="TreeGrafter"/>
</dbReference>
<dbReference type="Proteomes" id="UP000646827">
    <property type="component" value="Unassembled WGS sequence"/>
</dbReference>
<feature type="chain" id="PRO_5034017146" description="Fibronectin type III-like domain-containing protein" evidence="4">
    <location>
        <begin position="23"/>
        <end position="785"/>
    </location>
</feature>
<name>A0A8H7VNX4_9FUNG</name>
<comment type="caution">
    <text evidence="6">The sequence shown here is derived from an EMBL/GenBank/DDBJ whole genome shotgun (WGS) entry which is preliminary data.</text>
</comment>
<evidence type="ECO:0000256" key="2">
    <source>
        <dbReference type="ARBA" id="ARBA00022801"/>
    </source>
</evidence>
<dbReference type="InterPro" id="IPR026891">
    <property type="entry name" value="Fn3-like"/>
</dbReference>
<dbReference type="Pfam" id="PF00933">
    <property type="entry name" value="Glyco_hydro_3"/>
    <property type="match status" value="1"/>
</dbReference>
<dbReference type="SUPFAM" id="SSF51445">
    <property type="entry name" value="(Trans)glycosidases"/>
    <property type="match status" value="1"/>
</dbReference>
<accession>A0A8H7VNX4</accession>
<protein>
    <recommendedName>
        <fullName evidence="5">Fibronectin type III-like domain-containing protein</fullName>
    </recommendedName>
</protein>
<organism evidence="6 7">
    <name type="scientific">Circinella minor</name>
    <dbReference type="NCBI Taxonomy" id="1195481"/>
    <lineage>
        <taxon>Eukaryota</taxon>
        <taxon>Fungi</taxon>
        <taxon>Fungi incertae sedis</taxon>
        <taxon>Mucoromycota</taxon>
        <taxon>Mucoromycotina</taxon>
        <taxon>Mucoromycetes</taxon>
        <taxon>Mucorales</taxon>
        <taxon>Lichtheimiaceae</taxon>
        <taxon>Circinella</taxon>
    </lineage>
</organism>
<dbReference type="InterPro" id="IPR051915">
    <property type="entry name" value="Cellulose_Degrad_GH3"/>
</dbReference>
<dbReference type="PRINTS" id="PR00133">
    <property type="entry name" value="GLHYDRLASE3"/>
</dbReference>
<evidence type="ECO:0000259" key="5">
    <source>
        <dbReference type="SMART" id="SM01217"/>
    </source>
</evidence>
<dbReference type="Pfam" id="PF14310">
    <property type="entry name" value="Fn3-like"/>
    <property type="match status" value="1"/>
</dbReference>
<dbReference type="Pfam" id="PF01915">
    <property type="entry name" value="Glyco_hydro_3_C"/>
    <property type="match status" value="1"/>
</dbReference>
<dbReference type="EMBL" id="JAEPRB010000022">
    <property type="protein sequence ID" value="KAG2225922.1"/>
    <property type="molecule type" value="Genomic_DNA"/>
</dbReference>
<dbReference type="InterPro" id="IPR036962">
    <property type="entry name" value="Glyco_hydro_3_N_sf"/>
</dbReference>
<dbReference type="PANTHER" id="PTHR30620">
    <property type="entry name" value="PERIPLASMIC BETA-GLUCOSIDASE-RELATED"/>
    <property type="match status" value="1"/>
</dbReference>
<sequence length="785" mass="85837">MLVTSAIKLFACAIALSSLASAVPVENRDDDSPTYLDPSAEVEDRVEDLLGRMTLEEKMYQLMQGDIQKMLGDDMQLNSTLLKPWGATFAANIDREPLARLINETQSWMINDNRLGIPTIMQSEGIHGWLDVNATMFPSAIGMACTFNPDLVREMADVVGTEANSIGVHNIFAPVLDLAREPRFGRIEEGYGEDTYLTGEMGKAYVEGVQGKARPGSPKTAKHRVAAMVKHFAGFGSSLGGLNLAPVVGGERDMRTIYLPSFKRTIMDGGALSIMNAYHAYDGVPSAIDRHVLTEILREEWGFEGFVESDSGAIANLCDLHFVCDSSFLDPQAAIKALTAGTDMEMGGRPMHYQNIVEQVEKGNLDLSIVNEAVRRTLRVKFLLGLFEVPYGIADYNSTIHTEEHVKIELQMEEEAIVLLENDGILPLNEKKLDSIAVIGPQAGVMQYGDYVPHGMFERGVTPLQGITELVGDEVDVRYAEGCKLWSLDESGFKTAVKAAKRSDVAVVMVGTWSRDQVELWQNVNATTGEHIDQNDLALVGAQLNLVKAVQATGTPTVVVYVTGKPIAEPWIKYNVNAIINAFYPGENGGTALANILFGKVNPSGKLSVSFPTYVGSLPAYYNFPKSGRPISPGMIHANGTLQFGQQYVLGTPEPLWYFGHGLSYTTFEYKSVKLSKTEITQDEKDDIIVTVTVKNSGDYDGKEVVQVYVDDVIASVVVPNKALKGFAKVDIAAGETATVDIPIRLEELEVWDINNKFTLEKGDFVFYVGGSYAEPSFNTTLTVV</sequence>
<evidence type="ECO:0000256" key="4">
    <source>
        <dbReference type="SAM" id="SignalP"/>
    </source>
</evidence>
<dbReference type="InterPro" id="IPR013783">
    <property type="entry name" value="Ig-like_fold"/>
</dbReference>
<evidence type="ECO:0000256" key="3">
    <source>
        <dbReference type="ARBA" id="ARBA00023295"/>
    </source>
</evidence>
<dbReference type="SMART" id="SM01217">
    <property type="entry name" value="Fn3_like"/>
    <property type="match status" value="1"/>
</dbReference>
<evidence type="ECO:0000256" key="1">
    <source>
        <dbReference type="ARBA" id="ARBA00005336"/>
    </source>
</evidence>
<keyword evidence="3" id="KW-0326">Glycosidase</keyword>
<keyword evidence="2" id="KW-0378">Hydrolase</keyword>
<evidence type="ECO:0000313" key="6">
    <source>
        <dbReference type="EMBL" id="KAG2225922.1"/>
    </source>
</evidence>
<keyword evidence="4" id="KW-0732">Signal</keyword>
<feature type="domain" description="Fibronectin type III-like" evidence="5">
    <location>
        <begin position="704"/>
        <end position="773"/>
    </location>
</feature>
<reference evidence="6 7" key="1">
    <citation type="submission" date="2020-12" db="EMBL/GenBank/DDBJ databases">
        <title>Metabolic potential, ecology and presence of endohyphal bacteria is reflected in genomic diversity of Mucoromycotina.</title>
        <authorList>
            <person name="Muszewska A."/>
            <person name="Okrasinska A."/>
            <person name="Steczkiewicz K."/>
            <person name="Drgas O."/>
            <person name="Orlowska M."/>
            <person name="Perlinska-Lenart U."/>
            <person name="Aleksandrzak-Piekarczyk T."/>
            <person name="Szatraj K."/>
            <person name="Zielenkiewicz U."/>
            <person name="Pilsyk S."/>
            <person name="Malc E."/>
            <person name="Mieczkowski P."/>
            <person name="Kruszewska J.S."/>
            <person name="Biernat P."/>
            <person name="Pawlowska J."/>
        </authorList>
    </citation>
    <scope>NUCLEOTIDE SEQUENCE [LARGE SCALE GENOMIC DNA]</scope>
    <source>
        <strain evidence="6 7">CBS 142.35</strain>
    </source>
</reference>
<dbReference type="InterPro" id="IPR002772">
    <property type="entry name" value="Glyco_hydro_3_C"/>
</dbReference>
<dbReference type="FunFam" id="3.40.50.1700:FF:000009">
    <property type="entry name" value="Periplasmic beta-glucosidase"/>
    <property type="match status" value="1"/>
</dbReference>
<dbReference type="Gene3D" id="3.20.20.300">
    <property type="entry name" value="Glycoside hydrolase, family 3, N-terminal domain"/>
    <property type="match status" value="1"/>
</dbReference>
<dbReference type="InterPro" id="IPR001764">
    <property type="entry name" value="Glyco_hydro_3_N"/>
</dbReference>
<dbReference type="OrthoDB" id="416222at2759"/>
<dbReference type="InterPro" id="IPR017853">
    <property type="entry name" value="GH"/>
</dbReference>
<feature type="signal peptide" evidence="4">
    <location>
        <begin position="1"/>
        <end position="22"/>
    </location>
</feature>
<dbReference type="PANTHER" id="PTHR30620:SF117">
    <property type="entry name" value="BETA-1,4-XYLOSIDASE (EUROFUNG)"/>
    <property type="match status" value="1"/>
</dbReference>
<dbReference type="Gene3D" id="3.40.50.1700">
    <property type="entry name" value="Glycoside hydrolase family 3 C-terminal domain"/>
    <property type="match status" value="1"/>
</dbReference>
<dbReference type="FunFam" id="2.60.40.10:FF:000495">
    <property type="entry name" value="Periplasmic beta-glucosidase"/>
    <property type="match status" value="1"/>
</dbReference>
<comment type="similarity">
    <text evidence="1">Belongs to the glycosyl hydrolase 3 family.</text>
</comment>
<dbReference type="AlphaFoldDB" id="A0A8H7VNX4"/>
<dbReference type="SUPFAM" id="SSF52279">
    <property type="entry name" value="Beta-D-glucan exohydrolase, C-terminal domain"/>
    <property type="match status" value="1"/>
</dbReference>
<proteinExistence type="inferred from homology"/>
<evidence type="ECO:0000313" key="7">
    <source>
        <dbReference type="Proteomes" id="UP000646827"/>
    </source>
</evidence>
<gene>
    <name evidence="6" type="ORF">INT45_006618</name>
</gene>
<dbReference type="InterPro" id="IPR036881">
    <property type="entry name" value="Glyco_hydro_3_C_sf"/>
</dbReference>
<keyword evidence="7" id="KW-1185">Reference proteome</keyword>
<dbReference type="GO" id="GO:0009251">
    <property type="term" value="P:glucan catabolic process"/>
    <property type="evidence" value="ECO:0007669"/>
    <property type="project" value="TreeGrafter"/>
</dbReference>